<comment type="caution">
    <text evidence="1">The sequence shown here is derived from an EMBL/GenBank/DDBJ whole genome shotgun (WGS) entry which is preliminary data.</text>
</comment>
<reference evidence="1" key="1">
    <citation type="submission" date="2022-08" db="EMBL/GenBank/DDBJ databases">
        <authorList>
            <person name="Gutierrez-Valencia J."/>
        </authorList>
    </citation>
    <scope>NUCLEOTIDE SEQUENCE</scope>
</reference>
<dbReference type="Proteomes" id="UP001154282">
    <property type="component" value="Unassembled WGS sequence"/>
</dbReference>
<dbReference type="EMBL" id="CAMGYJ010000004">
    <property type="protein sequence ID" value="CAI0404777.1"/>
    <property type="molecule type" value="Genomic_DNA"/>
</dbReference>
<sequence length="29" mass="3510">MYLRISFNDLCICLLFPIERSIKPINRKL</sequence>
<evidence type="ECO:0000313" key="1">
    <source>
        <dbReference type="EMBL" id="CAI0404777.1"/>
    </source>
</evidence>
<name>A0AAV0J594_9ROSI</name>
<gene>
    <name evidence="1" type="ORF">LITE_LOCUS12610</name>
</gene>
<evidence type="ECO:0000313" key="2">
    <source>
        <dbReference type="Proteomes" id="UP001154282"/>
    </source>
</evidence>
<keyword evidence="2" id="KW-1185">Reference proteome</keyword>
<proteinExistence type="predicted"/>
<accession>A0AAV0J594</accession>
<protein>
    <submittedName>
        <fullName evidence="1">Uncharacterized protein</fullName>
    </submittedName>
</protein>
<dbReference type="AlphaFoldDB" id="A0AAV0J594"/>
<organism evidence="1 2">
    <name type="scientific">Linum tenue</name>
    <dbReference type="NCBI Taxonomy" id="586396"/>
    <lineage>
        <taxon>Eukaryota</taxon>
        <taxon>Viridiplantae</taxon>
        <taxon>Streptophyta</taxon>
        <taxon>Embryophyta</taxon>
        <taxon>Tracheophyta</taxon>
        <taxon>Spermatophyta</taxon>
        <taxon>Magnoliopsida</taxon>
        <taxon>eudicotyledons</taxon>
        <taxon>Gunneridae</taxon>
        <taxon>Pentapetalae</taxon>
        <taxon>rosids</taxon>
        <taxon>fabids</taxon>
        <taxon>Malpighiales</taxon>
        <taxon>Linaceae</taxon>
        <taxon>Linum</taxon>
    </lineage>
</organism>